<comment type="caution">
    <text evidence="1">The sequence shown here is derived from an EMBL/GenBank/DDBJ whole genome shotgun (WGS) entry which is preliminary data.</text>
</comment>
<dbReference type="RefSeq" id="WP_260043642.1">
    <property type="nucleotide sequence ID" value="NZ_JANZXA010000001.1"/>
</dbReference>
<sequence length="113" mass="12443">MMRGKAKERIPFGALVLCRGFSVTLAPPEIANGIARSKPAWAGREDEAYHAGDYLHIDPVDGLGQRDLQAIADGPIMEPSRLFLPAGRISENEYQERLDLQFHDAGIDASERP</sequence>
<proteinExistence type="predicted"/>
<gene>
    <name evidence="1" type="ORF">NZK81_02885</name>
</gene>
<evidence type="ECO:0000313" key="1">
    <source>
        <dbReference type="EMBL" id="MCT2398485.1"/>
    </source>
</evidence>
<reference evidence="1" key="1">
    <citation type="submission" date="2022-09" db="EMBL/GenBank/DDBJ databases">
        <title>Novosphingobium sp. Nov., a polycyclic aromatic hydrocarbon-degrading bacterium isolated form mangrove sediments in HongKong.</title>
        <authorList>
            <person name="Hu Z."/>
        </authorList>
    </citation>
    <scope>NUCLEOTIDE SEQUENCE</scope>
    <source>
        <strain evidence="1">HK4-1</strain>
    </source>
</reference>
<dbReference type="EMBL" id="JANZXA010000001">
    <property type="protein sequence ID" value="MCT2398485.1"/>
    <property type="molecule type" value="Genomic_DNA"/>
</dbReference>
<organism evidence="1 2">
    <name type="scientific">Novosphingobium mangrovi</name>
    <name type="common">ex Huang et al. 2023</name>
    <dbReference type="NCBI Taxonomy" id="2976432"/>
    <lineage>
        <taxon>Bacteria</taxon>
        <taxon>Pseudomonadati</taxon>
        <taxon>Pseudomonadota</taxon>
        <taxon>Alphaproteobacteria</taxon>
        <taxon>Sphingomonadales</taxon>
        <taxon>Sphingomonadaceae</taxon>
        <taxon>Novosphingobium</taxon>
    </lineage>
</organism>
<protein>
    <submittedName>
        <fullName evidence="1">Uncharacterized protein</fullName>
    </submittedName>
</protein>
<dbReference type="Proteomes" id="UP001165583">
    <property type="component" value="Unassembled WGS sequence"/>
</dbReference>
<accession>A0ABT2I113</accession>
<name>A0ABT2I113_9SPHN</name>
<keyword evidence="2" id="KW-1185">Reference proteome</keyword>
<evidence type="ECO:0000313" key="2">
    <source>
        <dbReference type="Proteomes" id="UP001165583"/>
    </source>
</evidence>